<dbReference type="AlphaFoldDB" id="A0A9X1HXC0"/>
<dbReference type="EC" id="5.2.1.8" evidence="1"/>
<dbReference type="Gene3D" id="2.40.100.10">
    <property type="entry name" value="Cyclophilin-like"/>
    <property type="match status" value="1"/>
</dbReference>
<dbReference type="SUPFAM" id="SSF50891">
    <property type="entry name" value="Cyclophilin-like"/>
    <property type="match status" value="1"/>
</dbReference>
<dbReference type="PROSITE" id="PS50072">
    <property type="entry name" value="CSA_PPIASE_2"/>
    <property type="match status" value="1"/>
</dbReference>
<dbReference type="InterPro" id="IPR011989">
    <property type="entry name" value="ARM-like"/>
</dbReference>
<feature type="domain" description="PPIase cyclophilin-type" evidence="4">
    <location>
        <begin position="507"/>
        <end position="624"/>
    </location>
</feature>
<dbReference type="InterPro" id="IPR004155">
    <property type="entry name" value="PBS_lyase_HEAT"/>
</dbReference>
<organism evidence="5 6">
    <name type="scientific">Fulvivirga sedimenti</name>
    <dbReference type="NCBI Taxonomy" id="2879465"/>
    <lineage>
        <taxon>Bacteria</taxon>
        <taxon>Pseudomonadati</taxon>
        <taxon>Bacteroidota</taxon>
        <taxon>Cytophagia</taxon>
        <taxon>Cytophagales</taxon>
        <taxon>Fulvivirgaceae</taxon>
        <taxon>Fulvivirga</taxon>
    </lineage>
</organism>
<keyword evidence="2" id="KW-0697">Rotamase</keyword>
<reference evidence="5" key="1">
    <citation type="submission" date="2021-09" db="EMBL/GenBank/DDBJ databases">
        <title>Fulvivirga sp. isolated from coastal sediment.</title>
        <authorList>
            <person name="Yu H."/>
        </authorList>
    </citation>
    <scope>NUCLEOTIDE SEQUENCE</scope>
    <source>
        <strain evidence="5">1062</strain>
    </source>
</reference>
<protein>
    <recommendedName>
        <fullName evidence="1">peptidylprolyl isomerase</fullName>
        <ecNumber evidence="1">5.2.1.8</ecNumber>
    </recommendedName>
</protein>
<evidence type="ECO:0000256" key="1">
    <source>
        <dbReference type="ARBA" id="ARBA00013194"/>
    </source>
</evidence>
<dbReference type="InterPro" id="IPR044666">
    <property type="entry name" value="Cyclophilin_A-like"/>
</dbReference>
<dbReference type="PANTHER" id="PTHR45625">
    <property type="entry name" value="PEPTIDYL-PROLYL CIS-TRANS ISOMERASE-RELATED"/>
    <property type="match status" value="1"/>
</dbReference>
<dbReference type="InterPro" id="IPR029000">
    <property type="entry name" value="Cyclophilin-like_dom_sf"/>
</dbReference>
<dbReference type="Proteomes" id="UP001139409">
    <property type="component" value="Unassembled WGS sequence"/>
</dbReference>
<sequence length="640" mass="71187">MIRIFRLSVYAFIILMGCQTVESENTKTTLFADSVELKIREFQDSRNTPAIISYLNNENARYRLQAARALASLQDSSAVEMLEVLLNDQDSSVRKAAAFSLGMTRDTIAVAPILRALKEEQIPVVRRELLEALGRVIDQPRLILLQQQEASSMPEKEGLAWGLYRAGRRNVFDQFSIEIALSLLNPQNSYRTRLGASNFLIRTRDVDNCAFQDQIRGLSAGEKAAAVRMNLVRSLGSCDKPETIEYLKKTALGDQDYRVRVNAVSALERSAALANDASLLVALLNDTQVNVAIQTAEAIDRSDNIQFNAEMQSLATEHPNQRVRGSLLSGLVKTDNEKWLPVVMEKYGAETDPYAKAYLLTAAAAGNNATQFLAEHIFSDEETVVNSAAMNGFIVSGTRQDILATAAVQPVILRALYSNDIVKTFQALTVVNDNYETYESLLDADELNKLVEENEDEFLVYNVQKLLDRLNGIESEEFAYENKQEIDWQGLQQLSENPKAVIHTTKGDIFLDLFPEDAPGSVINFINLARSGYYNGIRFHRVVPNFVIQAGCDRGDGWGGGTYAIRTEISGRQYEAGTVGMASAGKDTESTQWFITHFPTHHLDDDYTVFAKVTDGMEVVHQIEVGDAINSIEIFNSSEL</sequence>
<dbReference type="EMBL" id="JAIXNE010000006">
    <property type="protein sequence ID" value="MCA6078492.1"/>
    <property type="molecule type" value="Genomic_DNA"/>
</dbReference>
<evidence type="ECO:0000313" key="6">
    <source>
        <dbReference type="Proteomes" id="UP001139409"/>
    </source>
</evidence>
<name>A0A9X1HXC0_9BACT</name>
<dbReference type="InterPro" id="IPR002130">
    <property type="entry name" value="Cyclophilin-type_PPIase_dom"/>
</dbReference>
<accession>A0A9X1HXC0</accession>
<evidence type="ECO:0000256" key="3">
    <source>
        <dbReference type="ARBA" id="ARBA00023235"/>
    </source>
</evidence>
<comment type="caution">
    <text evidence="5">The sequence shown here is derived from an EMBL/GenBank/DDBJ whole genome shotgun (WGS) entry which is preliminary data.</text>
</comment>
<evidence type="ECO:0000259" key="4">
    <source>
        <dbReference type="PROSITE" id="PS50072"/>
    </source>
</evidence>
<dbReference type="PANTHER" id="PTHR45625:SF4">
    <property type="entry name" value="PEPTIDYLPROLYL ISOMERASE DOMAIN AND WD REPEAT-CONTAINING PROTEIN 1"/>
    <property type="match status" value="1"/>
</dbReference>
<dbReference type="InterPro" id="IPR016024">
    <property type="entry name" value="ARM-type_fold"/>
</dbReference>
<proteinExistence type="predicted"/>
<dbReference type="PRINTS" id="PR00153">
    <property type="entry name" value="CSAPPISMRASE"/>
</dbReference>
<keyword evidence="6" id="KW-1185">Reference proteome</keyword>
<keyword evidence="3 5" id="KW-0413">Isomerase</keyword>
<dbReference type="SMART" id="SM00567">
    <property type="entry name" value="EZ_HEAT"/>
    <property type="match status" value="5"/>
</dbReference>
<dbReference type="Pfam" id="PF13646">
    <property type="entry name" value="HEAT_2"/>
    <property type="match status" value="2"/>
</dbReference>
<dbReference type="CDD" id="cd00317">
    <property type="entry name" value="cyclophilin"/>
    <property type="match status" value="1"/>
</dbReference>
<dbReference type="RefSeq" id="WP_225699350.1">
    <property type="nucleotide sequence ID" value="NZ_JAIXNE010000006.1"/>
</dbReference>
<dbReference type="Pfam" id="PF00160">
    <property type="entry name" value="Pro_isomerase"/>
    <property type="match status" value="1"/>
</dbReference>
<gene>
    <name evidence="5" type="ORF">LDX50_26700</name>
</gene>
<dbReference type="SUPFAM" id="SSF48371">
    <property type="entry name" value="ARM repeat"/>
    <property type="match status" value="1"/>
</dbReference>
<dbReference type="Gene3D" id="1.25.10.10">
    <property type="entry name" value="Leucine-rich Repeat Variant"/>
    <property type="match status" value="2"/>
</dbReference>
<dbReference type="PROSITE" id="PS51257">
    <property type="entry name" value="PROKAR_LIPOPROTEIN"/>
    <property type="match status" value="1"/>
</dbReference>
<evidence type="ECO:0000256" key="2">
    <source>
        <dbReference type="ARBA" id="ARBA00023110"/>
    </source>
</evidence>
<evidence type="ECO:0000313" key="5">
    <source>
        <dbReference type="EMBL" id="MCA6078492.1"/>
    </source>
</evidence>
<dbReference type="GO" id="GO:0003755">
    <property type="term" value="F:peptidyl-prolyl cis-trans isomerase activity"/>
    <property type="evidence" value="ECO:0007669"/>
    <property type="project" value="UniProtKB-KW"/>
</dbReference>